<dbReference type="SUPFAM" id="SSF55729">
    <property type="entry name" value="Acyl-CoA N-acyltransferases (Nat)"/>
    <property type="match status" value="1"/>
</dbReference>
<keyword evidence="1" id="KW-0808">Transferase</keyword>
<keyword evidence="5" id="KW-1185">Reference proteome</keyword>
<dbReference type="HOGENOM" id="CLU_098389_0_0_10"/>
<evidence type="ECO:0000313" key="4">
    <source>
        <dbReference type="EMBL" id="AEE50520.1"/>
    </source>
</evidence>
<dbReference type="InterPro" id="IPR050832">
    <property type="entry name" value="Bact_Acetyltransf"/>
</dbReference>
<name>F4KZT4_HALH1</name>
<gene>
    <name evidence="4" type="ordered locus">Halhy_2651</name>
</gene>
<dbReference type="PROSITE" id="PS51186">
    <property type="entry name" value="GNAT"/>
    <property type="match status" value="1"/>
</dbReference>
<keyword evidence="2" id="KW-0012">Acyltransferase</keyword>
<reference evidence="4 5" key="1">
    <citation type="journal article" date="2011" name="Stand. Genomic Sci.">
        <title>Complete genome sequence of Haliscomenobacter hydrossis type strain (O).</title>
        <authorList>
            <consortium name="US DOE Joint Genome Institute (JGI-PGF)"/>
            <person name="Daligault H."/>
            <person name="Lapidus A."/>
            <person name="Zeytun A."/>
            <person name="Nolan M."/>
            <person name="Lucas S."/>
            <person name="Del Rio T.G."/>
            <person name="Tice H."/>
            <person name="Cheng J.F."/>
            <person name="Tapia R."/>
            <person name="Han C."/>
            <person name="Goodwin L."/>
            <person name="Pitluck S."/>
            <person name="Liolios K."/>
            <person name="Pagani I."/>
            <person name="Ivanova N."/>
            <person name="Huntemann M."/>
            <person name="Mavromatis K."/>
            <person name="Mikhailova N."/>
            <person name="Pati A."/>
            <person name="Chen A."/>
            <person name="Palaniappan K."/>
            <person name="Land M."/>
            <person name="Hauser L."/>
            <person name="Brambilla E.M."/>
            <person name="Rohde M."/>
            <person name="Verbarg S."/>
            <person name="Goker M."/>
            <person name="Bristow J."/>
            <person name="Eisen J.A."/>
            <person name="Markowitz V."/>
            <person name="Hugenholtz P."/>
            <person name="Kyrpides N.C."/>
            <person name="Klenk H.P."/>
            <person name="Woyke T."/>
        </authorList>
    </citation>
    <scope>NUCLEOTIDE SEQUENCE [LARGE SCALE GENOMIC DNA]</scope>
    <source>
        <strain evidence="5">ATCC 27775 / DSM 1100 / LMG 10767 / O</strain>
    </source>
</reference>
<proteinExistence type="predicted"/>
<evidence type="ECO:0000256" key="2">
    <source>
        <dbReference type="ARBA" id="ARBA00023315"/>
    </source>
</evidence>
<sequence>MISTATIEDVPALVALINSAYRGDGSKQGWTTEADLIQGLRTDDAQLLEILNDPTSNFLKYTNETGAIIGCVRLQKQGDRLYLGMLTVSPQLQAKGLGKLLLQASETYAQQQDCRAIFMTVFSVRTELVAWYERHGYHRTGEIIPFKHNEKFEIVTQQLEFLVLEKAIE</sequence>
<dbReference type="RefSeq" id="WP_013765068.1">
    <property type="nucleotide sequence ID" value="NC_015510.1"/>
</dbReference>
<dbReference type="KEGG" id="hhy:Halhy_2651"/>
<dbReference type="InterPro" id="IPR016181">
    <property type="entry name" value="Acyl_CoA_acyltransferase"/>
</dbReference>
<evidence type="ECO:0000259" key="3">
    <source>
        <dbReference type="PROSITE" id="PS51186"/>
    </source>
</evidence>
<dbReference type="AlphaFoldDB" id="F4KZT4"/>
<evidence type="ECO:0000313" key="5">
    <source>
        <dbReference type="Proteomes" id="UP000008461"/>
    </source>
</evidence>
<organism evidence="4 5">
    <name type="scientific">Haliscomenobacter hydrossis (strain ATCC 27775 / DSM 1100 / LMG 10767 / O)</name>
    <dbReference type="NCBI Taxonomy" id="760192"/>
    <lineage>
        <taxon>Bacteria</taxon>
        <taxon>Pseudomonadati</taxon>
        <taxon>Bacteroidota</taxon>
        <taxon>Saprospiria</taxon>
        <taxon>Saprospirales</taxon>
        <taxon>Haliscomenobacteraceae</taxon>
        <taxon>Haliscomenobacter</taxon>
    </lineage>
</organism>
<dbReference type="STRING" id="760192.Halhy_2651"/>
<reference key="2">
    <citation type="submission" date="2011-04" db="EMBL/GenBank/DDBJ databases">
        <title>Complete sequence of chromosome of Haliscomenobacter hydrossis DSM 1100.</title>
        <authorList>
            <consortium name="US DOE Joint Genome Institute (JGI-PGF)"/>
            <person name="Lucas S."/>
            <person name="Han J."/>
            <person name="Lapidus A."/>
            <person name="Bruce D."/>
            <person name="Goodwin L."/>
            <person name="Pitluck S."/>
            <person name="Peters L."/>
            <person name="Kyrpides N."/>
            <person name="Mavromatis K."/>
            <person name="Ivanova N."/>
            <person name="Ovchinnikova G."/>
            <person name="Pagani I."/>
            <person name="Daligault H."/>
            <person name="Detter J.C."/>
            <person name="Han C."/>
            <person name="Land M."/>
            <person name="Hauser L."/>
            <person name="Markowitz V."/>
            <person name="Cheng J.-F."/>
            <person name="Hugenholtz P."/>
            <person name="Woyke T."/>
            <person name="Wu D."/>
            <person name="Verbarg S."/>
            <person name="Frueling A."/>
            <person name="Brambilla E."/>
            <person name="Klenk H.-P."/>
            <person name="Eisen J.A."/>
        </authorList>
    </citation>
    <scope>NUCLEOTIDE SEQUENCE</scope>
    <source>
        <strain>DSM 1100</strain>
    </source>
</reference>
<feature type="domain" description="N-acetyltransferase" evidence="3">
    <location>
        <begin position="1"/>
        <end position="169"/>
    </location>
</feature>
<evidence type="ECO:0000256" key="1">
    <source>
        <dbReference type="ARBA" id="ARBA00022679"/>
    </source>
</evidence>
<dbReference type="GO" id="GO:0016747">
    <property type="term" value="F:acyltransferase activity, transferring groups other than amino-acyl groups"/>
    <property type="evidence" value="ECO:0007669"/>
    <property type="project" value="InterPro"/>
</dbReference>
<dbReference type="PANTHER" id="PTHR43877">
    <property type="entry name" value="AMINOALKYLPHOSPHONATE N-ACETYLTRANSFERASE-RELATED-RELATED"/>
    <property type="match status" value="1"/>
</dbReference>
<dbReference type="EMBL" id="CP002691">
    <property type="protein sequence ID" value="AEE50520.1"/>
    <property type="molecule type" value="Genomic_DNA"/>
</dbReference>
<dbReference type="InterPro" id="IPR000182">
    <property type="entry name" value="GNAT_dom"/>
</dbReference>
<dbReference type="eggNOG" id="COG0456">
    <property type="taxonomic scope" value="Bacteria"/>
</dbReference>
<dbReference type="OrthoDB" id="9796381at2"/>
<dbReference type="Pfam" id="PF00583">
    <property type="entry name" value="Acetyltransf_1"/>
    <property type="match status" value="1"/>
</dbReference>
<protein>
    <submittedName>
        <fullName evidence="4">GCN5-related N-acetyltransferase</fullName>
    </submittedName>
</protein>
<dbReference type="Proteomes" id="UP000008461">
    <property type="component" value="Chromosome"/>
</dbReference>
<dbReference type="CDD" id="cd04301">
    <property type="entry name" value="NAT_SF"/>
    <property type="match status" value="1"/>
</dbReference>
<accession>F4KZT4</accession>
<dbReference type="Gene3D" id="3.40.630.30">
    <property type="match status" value="1"/>
</dbReference>